<dbReference type="Proteomes" id="UP000323012">
    <property type="component" value="Unassembled WGS sequence"/>
</dbReference>
<reference evidence="3 6" key="3">
    <citation type="submission" date="2019-08" db="EMBL/GenBank/DDBJ databases">
        <title>Whole genome sequencing of Aggregatibacter actinomycetemcomitans cultured from blood stream infections in Denmark reveals a novel phylogenetic lineage expressing serotype a membrane O polysaccharide.</title>
        <authorList>
            <person name="Nedergaard S."/>
            <person name="Kobel C.M."/>
            <person name="Nielsen M.B."/>
            <person name="Moeller R.T."/>
            <person name="Jensen A.B."/>
            <person name="Noerskov-Lauritsen N."/>
        </authorList>
    </citation>
    <scope>NUCLEOTIDE SEQUENCE [LARGE SCALE GENOMIC DNA]</scope>
    <source>
        <strain evidence="3 6">PN_563</strain>
    </source>
</reference>
<name>A0A5D0EMP8_AGGAC</name>
<evidence type="ECO:0000313" key="6">
    <source>
        <dbReference type="Proteomes" id="UP000323012"/>
    </source>
</evidence>
<evidence type="ECO:0000313" key="1">
    <source>
        <dbReference type="EMBL" id="AMQ93211.1"/>
    </source>
</evidence>
<gene>
    <name evidence="1" type="ORF">ACT75_01025</name>
    <name evidence="2" type="ORF">CQR80_02540</name>
    <name evidence="3" type="ORF">FXB79_10120</name>
</gene>
<dbReference type="EMBL" id="PCGW01000003">
    <property type="protein sequence ID" value="PHO21338.1"/>
    <property type="molecule type" value="Genomic_DNA"/>
</dbReference>
<reference evidence="2 5" key="2">
    <citation type="submission" date="2017-10" db="EMBL/GenBank/DDBJ databases">
        <title>Draft genome sequences of Aggregatibacter actinomycetemcomitans strains 310a and 310b.</title>
        <authorList>
            <person name="May A.C."/>
            <person name="Ohta H."/>
            <person name="Maeda H."/>
            <person name="Kokeguchi S."/>
            <person name="Cugini C."/>
        </authorList>
    </citation>
    <scope>NUCLEOTIDE SEQUENCE [LARGE SCALE GENOMIC DNA]</scope>
    <source>
        <strain evidence="2 5">310b</strain>
    </source>
</reference>
<dbReference type="OrthoDB" id="6636547at2"/>
<dbReference type="EMBL" id="VSED01000035">
    <property type="protein sequence ID" value="TYA38204.1"/>
    <property type="molecule type" value="Genomic_DNA"/>
</dbReference>
<evidence type="ECO:0000313" key="4">
    <source>
        <dbReference type="Proteomes" id="UP000072236"/>
    </source>
</evidence>
<dbReference type="RefSeq" id="WP_005553783.1">
    <property type="nucleotide sequence ID" value="NZ_CP012959.1"/>
</dbReference>
<evidence type="ECO:0000313" key="3">
    <source>
        <dbReference type="EMBL" id="TYA38204.1"/>
    </source>
</evidence>
<dbReference type="KEGG" id="aact:ACT75_01025"/>
<organism evidence="3 6">
    <name type="scientific">Aggregatibacter actinomycetemcomitans</name>
    <name type="common">Actinobacillus actinomycetemcomitans</name>
    <name type="synonym">Haemophilus actinomycetemcomitans</name>
    <dbReference type="NCBI Taxonomy" id="714"/>
    <lineage>
        <taxon>Bacteria</taxon>
        <taxon>Pseudomonadati</taxon>
        <taxon>Pseudomonadota</taxon>
        <taxon>Gammaproteobacteria</taxon>
        <taxon>Pasteurellales</taxon>
        <taxon>Pasteurellaceae</taxon>
        <taxon>Aggregatibacter</taxon>
    </lineage>
</organism>
<protein>
    <submittedName>
        <fullName evidence="3">Uncharacterized protein</fullName>
    </submittedName>
</protein>
<dbReference type="AlphaFoldDB" id="A0A5D0EMP8"/>
<accession>A0A5D0EMP8</accession>
<dbReference type="Proteomes" id="UP000226080">
    <property type="component" value="Unassembled WGS sequence"/>
</dbReference>
<evidence type="ECO:0000313" key="2">
    <source>
        <dbReference type="EMBL" id="PHO21338.1"/>
    </source>
</evidence>
<evidence type="ECO:0000313" key="5">
    <source>
        <dbReference type="Proteomes" id="UP000226080"/>
    </source>
</evidence>
<sequence length="139" mass="16173">MEDWLFNQLYKMKKILLVLLSILFIFSCGNKTKKLENEYLGTGNLNKLYEKNIILPGDLVTKSSLRINIFPDNSGLTWKVNDNPFSIPPIITKDYNNITIKGRPKNIGEIYIDFSWTTYGTNISTGRKFQKRYILKVEE</sequence>
<keyword evidence="5" id="KW-1185">Reference proteome</keyword>
<dbReference type="Proteomes" id="UP000072236">
    <property type="component" value="Chromosome"/>
</dbReference>
<proteinExistence type="predicted"/>
<dbReference type="EMBL" id="CP012959">
    <property type="protein sequence ID" value="AMQ93211.1"/>
    <property type="molecule type" value="Genomic_DNA"/>
</dbReference>
<reference evidence="1 4" key="1">
    <citation type="submission" date="2015-10" db="EMBL/GenBank/DDBJ databases">
        <title>Tn-seq of a polymicrobial infection.</title>
        <authorList>
            <person name="Stacy A."/>
            <person name="Rumbaugh K.P."/>
            <person name="Whiteley M."/>
        </authorList>
    </citation>
    <scope>NUCLEOTIDE SEQUENCE [LARGE SCALE GENOMIC DNA]</scope>
    <source>
        <strain evidence="1 4">624</strain>
    </source>
</reference>